<feature type="chain" id="PRO_5015171284" evidence="1">
    <location>
        <begin position="19"/>
        <end position="61"/>
    </location>
</feature>
<organism evidence="2">
    <name type="scientific">Rhizophora mucronata</name>
    <name type="common">Asiatic mangrove</name>
    <dbReference type="NCBI Taxonomy" id="61149"/>
    <lineage>
        <taxon>Eukaryota</taxon>
        <taxon>Viridiplantae</taxon>
        <taxon>Streptophyta</taxon>
        <taxon>Embryophyta</taxon>
        <taxon>Tracheophyta</taxon>
        <taxon>Spermatophyta</taxon>
        <taxon>Magnoliopsida</taxon>
        <taxon>eudicotyledons</taxon>
        <taxon>Gunneridae</taxon>
        <taxon>Pentapetalae</taxon>
        <taxon>rosids</taxon>
        <taxon>fabids</taxon>
        <taxon>Malpighiales</taxon>
        <taxon>Rhizophoraceae</taxon>
        <taxon>Rhizophora</taxon>
    </lineage>
</organism>
<protein>
    <submittedName>
        <fullName evidence="2">Uncharacterized protein LOC101491121</fullName>
    </submittedName>
</protein>
<reference evidence="2" key="1">
    <citation type="submission" date="2018-02" db="EMBL/GenBank/DDBJ databases">
        <title>Rhizophora mucronata_Transcriptome.</title>
        <authorList>
            <person name="Meera S.P."/>
            <person name="Sreeshan A."/>
            <person name="Augustine A."/>
        </authorList>
    </citation>
    <scope>NUCLEOTIDE SEQUENCE</scope>
    <source>
        <tissue evidence="2">Leaf</tissue>
    </source>
</reference>
<keyword evidence="1" id="KW-0732">Signal</keyword>
<proteinExistence type="predicted"/>
<dbReference type="AlphaFoldDB" id="A0A2P2L5A8"/>
<dbReference type="EMBL" id="GGEC01032684">
    <property type="protein sequence ID" value="MBX13168.1"/>
    <property type="molecule type" value="Transcribed_RNA"/>
</dbReference>
<evidence type="ECO:0000313" key="2">
    <source>
        <dbReference type="EMBL" id="MBX13168.1"/>
    </source>
</evidence>
<evidence type="ECO:0000256" key="1">
    <source>
        <dbReference type="SAM" id="SignalP"/>
    </source>
</evidence>
<feature type="signal peptide" evidence="1">
    <location>
        <begin position="1"/>
        <end position="18"/>
    </location>
</feature>
<sequence length="61" mass="6962">MLFLQSAYYLVLISSASSSLHSEHVFCTWAINNKMGKKLNKKGMKLLILKVTQYTWIAPNT</sequence>
<name>A0A2P2L5A8_RHIMU</name>
<accession>A0A2P2L5A8</accession>